<keyword evidence="2" id="KW-0255">Endonuclease</keyword>
<name>A0ABP9HX31_9ACTN</name>
<dbReference type="Pfam" id="PF05685">
    <property type="entry name" value="Uma2"/>
    <property type="match status" value="1"/>
</dbReference>
<dbReference type="InterPro" id="IPR012296">
    <property type="entry name" value="Nuclease_put_TT1808"/>
</dbReference>
<dbReference type="Proteomes" id="UP001500610">
    <property type="component" value="Unassembled WGS sequence"/>
</dbReference>
<dbReference type="GO" id="GO:0004519">
    <property type="term" value="F:endonuclease activity"/>
    <property type="evidence" value="ECO:0007669"/>
    <property type="project" value="UniProtKB-KW"/>
</dbReference>
<protein>
    <submittedName>
        <fullName evidence="2">Uma2 family endonuclease</fullName>
    </submittedName>
</protein>
<gene>
    <name evidence="2" type="ORF">GCM10023257_17770</name>
</gene>
<dbReference type="EMBL" id="BAABIV010000006">
    <property type="protein sequence ID" value="GAA4980064.1"/>
    <property type="molecule type" value="Genomic_DNA"/>
</dbReference>
<dbReference type="InterPro" id="IPR008538">
    <property type="entry name" value="Uma2"/>
</dbReference>
<dbReference type="PANTHER" id="PTHR35400">
    <property type="entry name" value="SLR1083 PROTEIN"/>
    <property type="match status" value="1"/>
</dbReference>
<organism evidence="2 3">
    <name type="scientific">Streptomyces hyderabadensis</name>
    <dbReference type="NCBI Taxonomy" id="598549"/>
    <lineage>
        <taxon>Bacteria</taxon>
        <taxon>Bacillati</taxon>
        <taxon>Actinomycetota</taxon>
        <taxon>Actinomycetes</taxon>
        <taxon>Kitasatosporales</taxon>
        <taxon>Streptomycetaceae</taxon>
        <taxon>Streptomyces</taxon>
    </lineage>
</organism>
<dbReference type="PANTHER" id="PTHR35400:SF3">
    <property type="entry name" value="SLL1072 PROTEIN"/>
    <property type="match status" value="1"/>
</dbReference>
<accession>A0ABP9HX31</accession>
<feature type="domain" description="Putative restriction endonuclease" evidence="1">
    <location>
        <begin position="48"/>
        <end position="205"/>
    </location>
</feature>
<dbReference type="InterPro" id="IPR011335">
    <property type="entry name" value="Restrct_endonuc-II-like"/>
</dbReference>
<dbReference type="CDD" id="cd06260">
    <property type="entry name" value="DUF820-like"/>
    <property type="match status" value="1"/>
</dbReference>
<proteinExistence type="predicted"/>
<comment type="caution">
    <text evidence="2">The sequence shown here is derived from an EMBL/GenBank/DDBJ whole genome shotgun (WGS) entry which is preliminary data.</text>
</comment>
<keyword evidence="2" id="KW-0378">Hydrolase</keyword>
<keyword evidence="2" id="KW-0540">Nuclease</keyword>
<evidence type="ECO:0000313" key="3">
    <source>
        <dbReference type="Proteomes" id="UP001500610"/>
    </source>
</evidence>
<dbReference type="SUPFAM" id="SSF52980">
    <property type="entry name" value="Restriction endonuclease-like"/>
    <property type="match status" value="1"/>
</dbReference>
<reference evidence="3" key="1">
    <citation type="journal article" date="2019" name="Int. J. Syst. Evol. Microbiol.">
        <title>The Global Catalogue of Microorganisms (GCM) 10K type strain sequencing project: providing services to taxonomists for standard genome sequencing and annotation.</title>
        <authorList>
            <consortium name="The Broad Institute Genomics Platform"/>
            <consortium name="The Broad Institute Genome Sequencing Center for Infectious Disease"/>
            <person name="Wu L."/>
            <person name="Ma J."/>
        </authorList>
    </citation>
    <scope>NUCLEOTIDE SEQUENCE [LARGE SCALE GENOMIC DNA]</scope>
    <source>
        <strain evidence="3">JCM 17657</strain>
    </source>
</reference>
<sequence length="221" mass="25013">MGCRYAVGPCRRTVSAKLRSMTVGLDRDYGLDDDYEWARPPDGGWTADDLDRLPNLPSRTELLDASLVFASAQTMFHASTVRLLEGALVEQVPDVFEVYHFFSVTLDTRNRLEPDVLVSRAGADLGPRQTRLLPEDVTLVAEVVAEDSIGRDREAKPRKYAGAGIMHFWRVEEQDCLPVVYVYELDPATRTYVPTCIFHNRLKLTVPFLIDIDLTAVNRRR</sequence>
<dbReference type="Gene3D" id="3.90.1570.10">
    <property type="entry name" value="tt1808, chain A"/>
    <property type="match status" value="1"/>
</dbReference>
<evidence type="ECO:0000259" key="1">
    <source>
        <dbReference type="Pfam" id="PF05685"/>
    </source>
</evidence>
<evidence type="ECO:0000313" key="2">
    <source>
        <dbReference type="EMBL" id="GAA4980064.1"/>
    </source>
</evidence>
<keyword evidence="3" id="KW-1185">Reference proteome</keyword>